<dbReference type="PROSITE" id="PS00944">
    <property type="entry name" value="CKS_1"/>
    <property type="match status" value="1"/>
</dbReference>
<evidence type="ECO:0000256" key="2">
    <source>
        <dbReference type="ARBA" id="ARBA00007782"/>
    </source>
</evidence>
<comment type="caution">
    <text evidence="7">The sequence shown here is derived from an EMBL/GenBank/DDBJ whole genome shotgun (WGS) entry which is preliminary data.</text>
</comment>
<dbReference type="PROSITE" id="PS00945">
    <property type="entry name" value="CKS_2"/>
    <property type="match status" value="1"/>
</dbReference>
<evidence type="ECO:0000313" key="7">
    <source>
        <dbReference type="EMBL" id="GLD59218.1"/>
    </source>
</evidence>
<dbReference type="AlphaFoldDB" id="A0AAD3MQJ4"/>
<dbReference type="Gene3D" id="3.30.170.10">
    <property type="entry name" value="Cyclin-dependent kinase, regulatory subunit"/>
    <property type="match status" value="1"/>
</dbReference>
<dbReference type="FunFam" id="3.30.170.10:FF:000001">
    <property type="entry name" value="Cyclin-dependent kinases regulatory subunit"/>
    <property type="match status" value="1"/>
</dbReference>
<proteinExistence type="inferred from homology"/>
<dbReference type="Pfam" id="PF01111">
    <property type="entry name" value="CKS"/>
    <property type="match status" value="1"/>
</dbReference>
<evidence type="ECO:0000256" key="3">
    <source>
        <dbReference type="ARBA" id="ARBA00011253"/>
    </source>
</evidence>
<evidence type="ECO:0000256" key="5">
    <source>
        <dbReference type="ARBA" id="ARBA00023306"/>
    </source>
</evidence>
<evidence type="ECO:0000256" key="1">
    <source>
        <dbReference type="ARBA" id="ARBA00002449"/>
    </source>
</evidence>
<name>A0AAD3MQJ4_LATJO</name>
<comment type="subunit">
    <text evidence="3">Forms a homohexamer that can probably bind six kinase subunits.</text>
</comment>
<dbReference type="Proteomes" id="UP001279410">
    <property type="component" value="Unassembled WGS sequence"/>
</dbReference>
<dbReference type="EMBL" id="BRZM01000037">
    <property type="protein sequence ID" value="GLD59218.1"/>
    <property type="molecule type" value="Genomic_DNA"/>
</dbReference>
<protein>
    <recommendedName>
        <fullName evidence="6">Cyclin-dependent kinases regulatory subunit</fullName>
    </recommendedName>
</protein>
<dbReference type="GO" id="GO:0051301">
    <property type="term" value="P:cell division"/>
    <property type="evidence" value="ECO:0007669"/>
    <property type="project" value="UniProtKB-UniRule"/>
</dbReference>
<keyword evidence="4 6" id="KW-0132">Cell division</keyword>
<evidence type="ECO:0000256" key="4">
    <source>
        <dbReference type="ARBA" id="ARBA00022618"/>
    </source>
</evidence>
<dbReference type="PANTHER" id="PTHR23415">
    <property type="entry name" value="CYCLIN-DEPENDENT KINASES REGULATORY SUBUNIT/60S RIBOSOME SUBUNIT BIOGENESIS PROTEIN NIP7"/>
    <property type="match status" value="1"/>
</dbReference>
<reference evidence="7" key="1">
    <citation type="submission" date="2022-08" db="EMBL/GenBank/DDBJ databases">
        <title>Genome sequencing of akame (Lates japonicus).</title>
        <authorList>
            <person name="Hashiguchi Y."/>
            <person name="Takahashi H."/>
        </authorList>
    </citation>
    <scope>NUCLEOTIDE SEQUENCE</scope>
    <source>
        <strain evidence="7">Kochi</strain>
    </source>
</reference>
<keyword evidence="5 6" id="KW-0131">Cell cycle</keyword>
<dbReference type="PRINTS" id="PR00296">
    <property type="entry name" value="CYCLINKINASE"/>
</dbReference>
<evidence type="ECO:0000313" key="8">
    <source>
        <dbReference type="Proteomes" id="UP001279410"/>
    </source>
</evidence>
<dbReference type="InterPro" id="IPR000789">
    <property type="entry name" value="Cyclin-dep_kinase_reg-sub"/>
</dbReference>
<dbReference type="GO" id="GO:0016538">
    <property type="term" value="F:cyclin-dependent protein serine/threonine kinase regulator activity"/>
    <property type="evidence" value="ECO:0007669"/>
    <property type="project" value="InterPro"/>
</dbReference>
<gene>
    <name evidence="7" type="ORF">AKAME5_001123400</name>
</gene>
<accession>A0AAD3MQJ4</accession>
<evidence type="ECO:0000256" key="6">
    <source>
        <dbReference type="RuleBase" id="RU311113"/>
    </source>
</evidence>
<sequence>MAIATIPCDEQTWPMARELFVRLANGMRRSDTVTLYKISVMSHKQIFYSEKYDDDKYEYRHVMLPKDIAKRVPKTHLMTETEWRNLGVQQSQGWVHYMIHQPEPHILLFRRPLPNPKS</sequence>
<organism evidence="7 8">
    <name type="scientific">Lates japonicus</name>
    <name type="common">Japanese lates</name>
    <dbReference type="NCBI Taxonomy" id="270547"/>
    <lineage>
        <taxon>Eukaryota</taxon>
        <taxon>Metazoa</taxon>
        <taxon>Chordata</taxon>
        <taxon>Craniata</taxon>
        <taxon>Vertebrata</taxon>
        <taxon>Euteleostomi</taxon>
        <taxon>Actinopterygii</taxon>
        <taxon>Neopterygii</taxon>
        <taxon>Teleostei</taxon>
        <taxon>Neoteleostei</taxon>
        <taxon>Acanthomorphata</taxon>
        <taxon>Carangaria</taxon>
        <taxon>Carangaria incertae sedis</taxon>
        <taxon>Centropomidae</taxon>
        <taxon>Lates</taxon>
    </lineage>
</organism>
<dbReference type="SUPFAM" id="SSF55637">
    <property type="entry name" value="Cell cycle regulatory proteins"/>
    <property type="match status" value="1"/>
</dbReference>
<dbReference type="InterPro" id="IPR036858">
    <property type="entry name" value="Cyclin-dep_kinase_reg-sub_sf"/>
</dbReference>
<comment type="similarity">
    <text evidence="2 6">Belongs to the CKS family.</text>
</comment>
<keyword evidence="8" id="KW-1185">Reference proteome</keyword>
<comment type="function">
    <text evidence="1 6">Binds to the catalytic subunit of the cyclin dependent kinases and is essential for their biological function.</text>
</comment>
<dbReference type="SMART" id="SM01084">
    <property type="entry name" value="CKS"/>
    <property type="match status" value="1"/>
</dbReference>